<dbReference type="SUPFAM" id="SSF57701">
    <property type="entry name" value="Zn2/Cys6 DNA-binding domain"/>
    <property type="match status" value="1"/>
</dbReference>
<dbReference type="GO" id="GO:0003677">
    <property type="term" value="F:DNA binding"/>
    <property type="evidence" value="ECO:0007669"/>
    <property type="project" value="InterPro"/>
</dbReference>
<dbReference type="Gene3D" id="4.10.240.10">
    <property type="entry name" value="Zn(2)-C6 fungal-type DNA-binding domain"/>
    <property type="match status" value="1"/>
</dbReference>
<accession>A0A9Q9UEW0</accession>
<dbReference type="PANTHER" id="PTHR31668">
    <property type="entry name" value="GLUCOSE TRANSPORT TRANSCRIPTION REGULATOR RGT1-RELATED-RELATED"/>
    <property type="match status" value="1"/>
</dbReference>
<evidence type="ECO:0000313" key="7">
    <source>
        <dbReference type="Proteomes" id="UP000760494"/>
    </source>
</evidence>
<evidence type="ECO:0000313" key="6">
    <source>
        <dbReference type="EMBL" id="VTT79901.1"/>
    </source>
</evidence>
<dbReference type="PANTHER" id="PTHR31668:SF4">
    <property type="entry name" value="TRANSCRIPTIONAL ACTIVATOR PROTEIN DAL81"/>
    <property type="match status" value="1"/>
</dbReference>
<keyword evidence="4" id="KW-0812">Transmembrane</keyword>
<evidence type="ECO:0000256" key="1">
    <source>
        <dbReference type="ARBA" id="ARBA00022723"/>
    </source>
</evidence>
<dbReference type="GO" id="GO:0006351">
    <property type="term" value="P:DNA-templated transcription"/>
    <property type="evidence" value="ECO:0007669"/>
    <property type="project" value="InterPro"/>
</dbReference>
<evidence type="ECO:0000256" key="2">
    <source>
        <dbReference type="ARBA" id="ARBA00023242"/>
    </source>
</evidence>
<dbReference type="CDD" id="cd00067">
    <property type="entry name" value="GAL4"/>
    <property type="match status" value="1"/>
</dbReference>
<protein>
    <recommendedName>
        <fullName evidence="5">Zn(2)-C6 fungal-type domain-containing protein</fullName>
    </recommendedName>
</protein>
<dbReference type="GO" id="GO:0001080">
    <property type="term" value="P:nitrogen catabolite activation of transcription from RNA polymerase II promoter"/>
    <property type="evidence" value="ECO:0007669"/>
    <property type="project" value="TreeGrafter"/>
</dbReference>
<dbReference type="EMBL" id="CABFJX010000399">
    <property type="protein sequence ID" value="VTT79901.1"/>
    <property type="molecule type" value="Genomic_DNA"/>
</dbReference>
<feature type="transmembrane region" description="Helical" evidence="4">
    <location>
        <begin position="24"/>
        <end position="46"/>
    </location>
</feature>
<feature type="region of interest" description="Disordered" evidence="3">
    <location>
        <begin position="608"/>
        <end position="630"/>
    </location>
</feature>
<reference evidence="6" key="1">
    <citation type="submission" date="2019-05" db="EMBL/GenBank/DDBJ databases">
        <authorList>
            <person name="Piombo E."/>
        </authorList>
    </citation>
    <scope>NUCLEOTIDE SEQUENCE</scope>
    <source>
        <strain evidence="6">C2S</strain>
    </source>
</reference>
<gene>
    <name evidence="6" type="ORF">C2S_11511</name>
</gene>
<dbReference type="GO" id="GO:0000981">
    <property type="term" value="F:DNA-binding transcription factor activity, RNA polymerase II-specific"/>
    <property type="evidence" value="ECO:0007669"/>
    <property type="project" value="InterPro"/>
</dbReference>
<dbReference type="PROSITE" id="PS00463">
    <property type="entry name" value="ZN2_CY6_FUNGAL_1"/>
    <property type="match status" value="1"/>
</dbReference>
<dbReference type="InterPro" id="IPR001138">
    <property type="entry name" value="Zn2Cys6_DnaBD"/>
</dbReference>
<evidence type="ECO:0000259" key="5">
    <source>
        <dbReference type="PROSITE" id="PS50048"/>
    </source>
</evidence>
<dbReference type="Gene3D" id="1.10.167.10">
    <property type="entry name" value="Regulator of G-protein Signalling 4, domain 2"/>
    <property type="match status" value="1"/>
</dbReference>
<dbReference type="Pfam" id="PF04082">
    <property type="entry name" value="Fungal_trans"/>
    <property type="match status" value="1"/>
</dbReference>
<dbReference type="InterPro" id="IPR044926">
    <property type="entry name" value="RGS_subdomain_2"/>
</dbReference>
<proteinExistence type="predicted"/>
<dbReference type="InterPro" id="IPR036305">
    <property type="entry name" value="RGS_sf"/>
</dbReference>
<keyword evidence="1" id="KW-0479">Metal-binding</keyword>
<comment type="caution">
    <text evidence="6">The sequence shown here is derived from an EMBL/GenBank/DDBJ whole genome shotgun (WGS) entry which is preliminary data.</text>
</comment>
<dbReference type="CDD" id="cd12148">
    <property type="entry name" value="fungal_TF_MHR"/>
    <property type="match status" value="1"/>
</dbReference>
<dbReference type="GO" id="GO:0008270">
    <property type="term" value="F:zinc ion binding"/>
    <property type="evidence" value="ECO:0007669"/>
    <property type="project" value="InterPro"/>
</dbReference>
<feature type="transmembrane region" description="Helical" evidence="4">
    <location>
        <begin position="270"/>
        <end position="291"/>
    </location>
</feature>
<dbReference type="SUPFAM" id="SSF48097">
    <property type="entry name" value="Regulator of G-protein signaling, RGS"/>
    <property type="match status" value="1"/>
</dbReference>
<keyword evidence="2" id="KW-0539">Nucleus</keyword>
<organism evidence="6 7">
    <name type="scientific">Fusarium fujikuroi</name>
    <name type="common">Bakanae and foot rot disease fungus</name>
    <name type="synonym">Gibberella fujikuroi</name>
    <dbReference type="NCBI Taxonomy" id="5127"/>
    <lineage>
        <taxon>Eukaryota</taxon>
        <taxon>Fungi</taxon>
        <taxon>Dikarya</taxon>
        <taxon>Ascomycota</taxon>
        <taxon>Pezizomycotina</taxon>
        <taxon>Sordariomycetes</taxon>
        <taxon>Hypocreomycetidae</taxon>
        <taxon>Hypocreales</taxon>
        <taxon>Nectriaceae</taxon>
        <taxon>Fusarium</taxon>
        <taxon>Fusarium fujikuroi species complex</taxon>
    </lineage>
</organism>
<feature type="domain" description="Zn(2)-C6 fungal-type" evidence="5">
    <location>
        <begin position="570"/>
        <end position="601"/>
    </location>
</feature>
<keyword evidence="4" id="KW-1133">Transmembrane helix</keyword>
<dbReference type="SMART" id="SM00066">
    <property type="entry name" value="GAL4"/>
    <property type="match status" value="1"/>
</dbReference>
<feature type="transmembrane region" description="Helical" evidence="4">
    <location>
        <begin position="58"/>
        <end position="81"/>
    </location>
</feature>
<dbReference type="Proteomes" id="UP000760494">
    <property type="component" value="Unassembled WGS sequence"/>
</dbReference>
<dbReference type="GO" id="GO:0005634">
    <property type="term" value="C:nucleus"/>
    <property type="evidence" value="ECO:0007669"/>
    <property type="project" value="TreeGrafter"/>
</dbReference>
<dbReference type="InterPro" id="IPR036864">
    <property type="entry name" value="Zn2-C6_fun-type_DNA-bd_sf"/>
</dbReference>
<evidence type="ECO:0000256" key="4">
    <source>
        <dbReference type="SAM" id="Phobius"/>
    </source>
</evidence>
<dbReference type="AlphaFoldDB" id="A0A9Q9UEW0"/>
<name>A0A9Q9UEW0_FUSFU</name>
<feature type="transmembrane region" description="Helical" evidence="4">
    <location>
        <begin position="157"/>
        <end position="178"/>
    </location>
</feature>
<feature type="transmembrane region" description="Helical" evidence="4">
    <location>
        <begin position="93"/>
        <end position="111"/>
    </location>
</feature>
<dbReference type="InterPro" id="IPR007219">
    <property type="entry name" value="XnlR_reg_dom"/>
</dbReference>
<dbReference type="PROSITE" id="PS50048">
    <property type="entry name" value="ZN2_CY6_FUNGAL_2"/>
    <property type="match status" value="1"/>
</dbReference>
<sequence>MDMPPVITIYNLPPSPARWDRVGIFYIIFCVAWTLLVLSGMTFCWANRNNPLLRLRGLVLSFSAIVLLHLYWILGQIVYPVGPTIPIVLAYDIQYFFMGIWFPLGIALFHASNSRLLHVAKLQKKYSSAGLRDQFNTAQPCSSWLFRFKCLEYTKKVLILTGIGMVIQVMLTVGMWLACRKYHPTYGIPGTEIKSQTLPEQIVDLDMDGRTLSDLEVMEYTRYYGMASTNDRLLPLQVTINSLHATPMFLIASYVPAFAPVNFYFPPSSWIHVSIFLLEIFAVFVPAFQVIKQRILVKRVENLNMDWYSTSSTSTLRELNDLRRGSSVATRLGDKGGYESSDQELKDTLLTISAFNYTLNSNPGPLQDFSALNDFSGENISFLTEVTRWKISWRAEPDEADVRDAYNAGLDIYANFISPRDAEFPLNLGSADLKYMEKMFEKAARETFGQADVHPAIPFETTTSLESAPASAREKPTYTGIVPAEFGPAIFDSIEHHIKHLVLTNTWPKFVKEMQSRRRSVETTRSGYSGQITCHMELSSNRFIDLYFIISTSFLHWLMMRKYMSKRQRPCDFCRSRKTACRIESSPPCRLCQQYGRECTFVEAARPRKRQQTAETSPGYHDASNEHGSSNEVIEEPITPFNPEDISPAESSTFPDINMDFLQDLDMDGPEYQFMFQTPDNDPPPTTAESTDDQYGKIHPLLDGHENLHPETLGLSGDMDPYLLQRYQSDEHGTFKFKQLAIRSVNNSTPVQFLISQPSLFTQSRRENGHTGASISSQRMELEKAISQTMGRRLISLYKRFIAPHYPIFSTESPPDPPTSEPCLLAAIYSIALPFAMYDDQLCIDMAYDSPDAEDLARLINTSVAFDMHSPSISTVQTLFLLIVRPSANPLVSDASYRWTTMGTLVSAATNIGLHLDPSLWNIPSAQIAVRRRLSFFIFAMDKWLAAALGRPPHINRKNWLIDELSTQDEHASGLDALQWAAAMVFSGLTSSLASTLDHLYLTQRPEDMKATVLELSKTLEHRKTNEAMPADSSNDRSMPGMAIKLGYYYTQLLILRAAVHAQSSHPLTTTNSDQWSPRESLKTVLEQYSDFLKTLKSDETAEHWPPWCQSAFSSLCFAMLFMLVSATTYEEALSSMKLLQATRKQMRLKANAFVVIRLGLLRMDAIFWRGVDQVLRLEPHVKLALDASKQAT</sequence>
<dbReference type="InterPro" id="IPR050797">
    <property type="entry name" value="Carb_Metab_Trans_Reg"/>
</dbReference>
<evidence type="ECO:0000256" key="3">
    <source>
        <dbReference type="SAM" id="MobiDB-lite"/>
    </source>
</evidence>
<keyword evidence="4" id="KW-0472">Membrane</keyword>